<evidence type="ECO:0000313" key="6">
    <source>
        <dbReference type="EMBL" id="CAD9045451.1"/>
    </source>
</evidence>
<accession>A0A7S1JIT9</accession>
<feature type="region of interest" description="Disordered" evidence="5">
    <location>
        <begin position="199"/>
        <end position="294"/>
    </location>
</feature>
<keyword evidence="2 4" id="KW-0689">Ribosomal protein</keyword>
<dbReference type="Pfam" id="PF01196">
    <property type="entry name" value="Ribosomal_L17"/>
    <property type="match status" value="1"/>
</dbReference>
<evidence type="ECO:0000256" key="2">
    <source>
        <dbReference type="ARBA" id="ARBA00022980"/>
    </source>
</evidence>
<evidence type="ECO:0000256" key="3">
    <source>
        <dbReference type="ARBA" id="ARBA00023274"/>
    </source>
</evidence>
<organism evidence="6">
    <name type="scientific">Vitrella brassicaformis</name>
    <dbReference type="NCBI Taxonomy" id="1169539"/>
    <lineage>
        <taxon>Eukaryota</taxon>
        <taxon>Sar</taxon>
        <taxon>Alveolata</taxon>
        <taxon>Colpodellida</taxon>
        <taxon>Vitrellaceae</taxon>
        <taxon>Vitrella</taxon>
    </lineage>
</organism>
<comment type="similarity">
    <text evidence="1 4">Belongs to the bacterial ribosomal protein bL17 family.</text>
</comment>
<keyword evidence="3 4" id="KW-0687">Ribonucleoprotein</keyword>
<dbReference type="GO" id="GO:0006412">
    <property type="term" value="P:translation"/>
    <property type="evidence" value="ECO:0007669"/>
    <property type="project" value="InterPro"/>
</dbReference>
<reference evidence="6" key="1">
    <citation type="submission" date="2021-01" db="EMBL/GenBank/DDBJ databases">
        <authorList>
            <person name="Corre E."/>
            <person name="Pelletier E."/>
            <person name="Niang G."/>
            <person name="Scheremetjew M."/>
            <person name="Finn R."/>
            <person name="Kale V."/>
            <person name="Holt S."/>
            <person name="Cochrane G."/>
            <person name="Meng A."/>
            <person name="Brown T."/>
            <person name="Cohen L."/>
        </authorList>
    </citation>
    <scope>NUCLEOTIDE SEQUENCE</scope>
    <source>
        <strain evidence="6">CCMP3346</strain>
    </source>
</reference>
<dbReference type="SUPFAM" id="SSF64263">
    <property type="entry name" value="Prokaryotic ribosomal protein L17"/>
    <property type="match status" value="1"/>
</dbReference>
<evidence type="ECO:0000256" key="1">
    <source>
        <dbReference type="ARBA" id="ARBA00008777"/>
    </source>
</evidence>
<dbReference type="Gene3D" id="3.90.1030.10">
    <property type="entry name" value="Ribosomal protein L17"/>
    <property type="match status" value="1"/>
</dbReference>
<protein>
    <recommendedName>
        <fullName evidence="7">Ribosomal protein L17</fullName>
    </recommendedName>
</protein>
<evidence type="ECO:0000256" key="5">
    <source>
        <dbReference type="SAM" id="MobiDB-lite"/>
    </source>
</evidence>
<dbReference type="AlphaFoldDB" id="A0A7S1JIT9"/>
<dbReference type="PANTHER" id="PTHR14413:SF16">
    <property type="entry name" value="LARGE RIBOSOMAL SUBUNIT PROTEIN BL17M"/>
    <property type="match status" value="1"/>
</dbReference>
<gene>
    <name evidence="6" type="ORF">VBRA1451_LOCUS503</name>
</gene>
<dbReference type="NCBIfam" id="TIGR00059">
    <property type="entry name" value="L17"/>
    <property type="match status" value="1"/>
</dbReference>
<dbReference type="PANTHER" id="PTHR14413">
    <property type="entry name" value="RIBOSOMAL PROTEIN L17"/>
    <property type="match status" value="1"/>
</dbReference>
<name>A0A7S1JIT9_9ALVE</name>
<dbReference type="GO" id="GO:0003735">
    <property type="term" value="F:structural constituent of ribosome"/>
    <property type="evidence" value="ECO:0007669"/>
    <property type="project" value="InterPro"/>
</dbReference>
<dbReference type="InterPro" id="IPR000456">
    <property type="entry name" value="Ribosomal_bL17"/>
</dbReference>
<evidence type="ECO:0000256" key="4">
    <source>
        <dbReference type="RuleBase" id="RU000660"/>
    </source>
</evidence>
<dbReference type="InterPro" id="IPR036373">
    <property type="entry name" value="Ribosomal_bL17_sf"/>
</dbReference>
<proteinExistence type="inferred from homology"/>
<evidence type="ECO:0008006" key="7">
    <source>
        <dbReference type="Google" id="ProtNLM"/>
    </source>
</evidence>
<sequence>MGYVKTAVMIQRGMKRSYWRKLNRFPHHRWDMLKNLLEALIRYQRIETTLSKAKELQQYAEEIVFLAKKDTPESDLKVESMLRTPAARRILYEVLLPRYAERQFFFTRIVNQFRFRYRDSTPMAFIEYVDRPGELRPADPVGWDRKRFVWDKMTNGTRRDRRKYEAEARRKGLYDIYDNFCPDINLIPRDDAYEWHSDEDAHYDEPPEEAEAAAPPPSDPPEGEAEVEGADVAPGHDKEGKQIVVSKGPRLGPGKGKVELPGPHRALQPFFVDIPPPSHREMQENVNRLPHRPV</sequence>
<dbReference type="GO" id="GO:0022625">
    <property type="term" value="C:cytosolic large ribosomal subunit"/>
    <property type="evidence" value="ECO:0007669"/>
    <property type="project" value="TreeGrafter"/>
</dbReference>
<dbReference type="EMBL" id="HBGB01000830">
    <property type="protein sequence ID" value="CAD9045451.1"/>
    <property type="molecule type" value="Transcribed_RNA"/>
</dbReference>